<dbReference type="InterPro" id="IPR032675">
    <property type="entry name" value="LRR_dom_sf"/>
</dbReference>
<gene>
    <name evidence="1" type="ORF">Tco_0878371</name>
</gene>
<dbReference type="Gene3D" id="3.80.10.10">
    <property type="entry name" value="Ribonuclease Inhibitor"/>
    <property type="match status" value="1"/>
</dbReference>
<dbReference type="Proteomes" id="UP001151760">
    <property type="component" value="Unassembled WGS sequence"/>
</dbReference>
<name>A0ABQ5BXQ2_9ASTR</name>
<evidence type="ECO:0000313" key="1">
    <source>
        <dbReference type="EMBL" id="GJT19665.1"/>
    </source>
</evidence>
<accession>A0ABQ5BXQ2</accession>
<comment type="caution">
    <text evidence="1">The sequence shown here is derived from an EMBL/GenBank/DDBJ whole genome shotgun (WGS) entry which is preliminary data.</text>
</comment>
<reference evidence="1" key="2">
    <citation type="submission" date="2022-01" db="EMBL/GenBank/DDBJ databases">
        <authorList>
            <person name="Yamashiro T."/>
            <person name="Shiraishi A."/>
            <person name="Satake H."/>
            <person name="Nakayama K."/>
        </authorList>
    </citation>
    <scope>NUCLEOTIDE SEQUENCE</scope>
</reference>
<protein>
    <submittedName>
        <fullName evidence="1">ACT domain-containing protein</fullName>
    </submittedName>
</protein>
<proteinExistence type="predicted"/>
<keyword evidence="2" id="KW-1185">Reference proteome</keyword>
<reference evidence="1" key="1">
    <citation type="journal article" date="2022" name="Int. J. Mol. Sci.">
        <title>Draft Genome of Tanacetum Coccineum: Genomic Comparison of Closely Related Tanacetum-Family Plants.</title>
        <authorList>
            <person name="Yamashiro T."/>
            <person name="Shiraishi A."/>
            <person name="Nakayama K."/>
            <person name="Satake H."/>
        </authorList>
    </citation>
    <scope>NUCLEOTIDE SEQUENCE</scope>
</reference>
<evidence type="ECO:0000313" key="2">
    <source>
        <dbReference type="Proteomes" id="UP001151760"/>
    </source>
</evidence>
<dbReference type="EMBL" id="BQNB010013736">
    <property type="protein sequence ID" value="GJT19665.1"/>
    <property type="molecule type" value="Genomic_DNA"/>
</dbReference>
<organism evidence="1 2">
    <name type="scientific">Tanacetum coccineum</name>
    <dbReference type="NCBI Taxonomy" id="301880"/>
    <lineage>
        <taxon>Eukaryota</taxon>
        <taxon>Viridiplantae</taxon>
        <taxon>Streptophyta</taxon>
        <taxon>Embryophyta</taxon>
        <taxon>Tracheophyta</taxon>
        <taxon>Spermatophyta</taxon>
        <taxon>Magnoliopsida</taxon>
        <taxon>eudicotyledons</taxon>
        <taxon>Gunneridae</taxon>
        <taxon>Pentapetalae</taxon>
        <taxon>asterids</taxon>
        <taxon>campanulids</taxon>
        <taxon>Asterales</taxon>
        <taxon>Asteraceae</taxon>
        <taxon>Asteroideae</taxon>
        <taxon>Anthemideae</taxon>
        <taxon>Anthemidinae</taxon>
        <taxon>Tanacetum</taxon>
    </lineage>
</organism>
<sequence>MAVGDKDLELLARTCGKDLRSLRIHKSSEDALMYISRYCNELRMLCLEKNTVVARGNGEWLRELALRNMVIETFRFGYPLDTYDVKDVTLLAKNCCNFSIVEEWSMYVKRTETSL</sequence>